<dbReference type="InterPro" id="IPR040756">
    <property type="entry name" value="Peptidase_M61_N"/>
</dbReference>
<evidence type="ECO:0000313" key="3">
    <source>
        <dbReference type="Proteomes" id="UP000749010"/>
    </source>
</evidence>
<sequence>MKPASIFYSIRPSHPEAHIFEVRCTLANADPSGQRFSLPAWIPGSYLIRDFARHIVSIRAESVGKPVRLDKIDKHSWQAMPMGKKLSALTVICEVYAWDLSVRGAHLDQTHAFFNGSSVFLRALGHEHLPCLVDIQRPLGKRYRDWRVATALAPAEGEKGAADRHGFGVYRAANYAELIDHPVEMGGFTLATFSACGVPQEVVISGRHDCDLARLTADLTRLCEWQIRFFGEPAPMPHYLFLITVIDDGYGGLEHRASTALLCARDDLPYPGMQGTPERYRTFLGLCSHEYFHSWNIKRIRPAAFTACDLDAENYTTLLWAFEGFTSYYDDLALLRCGLIELEEWLGLVARTIDKVLRDPGRKRQTLAESSFDAWTKFYRPDENTPNVVVSYYAKGALVALALDLRLRAGTRNRVSLDDVMRALWLRHGERTAYGGVGVGDDDIRLLAEELSGLDLAQFFATAIHGTSELALAPLLKPFGIQLLRQKASTTPTLGAKISTDGREVRLATVYAGSPAQTAGLSAGDLLIAIDGLRVTPDSLERLLCRRQAGESIRVLAFRRDELMDFSLRLESPASDKHQLVVKEKRNVLREGWLTIMSVEIPRMMKVMTVPPPSPGPSPAGGEGRFVSRIRDFRIKGHGISIYPMIIGVMAALPHLQCASRLRGASILQPTYTPGTDDDPT</sequence>
<dbReference type="PROSITE" id="PS50106">
    <property type="entry name" value="PDZ"/>
    <property type="match status" value="1"/>
</dbReference>
<protein>
    <submittedName>
        <fullName evidence="2">M61 family peptidase</fullName>
    </submittedName>
</protein>
<dbReference type="Pfam" id="PF05299">
    <property type="entry name" value="Peptidase_M61"/>
    <property type="match status" value="1"/>
</dbReference>
<accession>A0ABX1TWG2</accession>
<dbReference type="Pfam" id="PF17899">
    <property type="entry name" value="Peptidase_M61_N"/>
    <property type="match status" value="1"/>
</dbReference>
<dbReference type="InterPro" id="IPR007963">
    <property type="entry name" value="Peptidase_M61_catalytic"/>
</dbReference>
<dbReference type="SUPFAM" id="SSF50156">
    <property type="entry name" value="PDZ domain-like"/>
    <property type="match status" value="1"/>
</dbReference>
<dbReference type="InterPro" id="IPR036034">
    <property type="entry name" value="PDZ_sf"/>
</dbReference>
<evidence type="ECO:0000259" key="1">
    <source>
        <dbReference type="PROSITE" id="PS50106"/>
    </source>
</evidence>
<dbReference type="Gene3D" id="2.60.40.3650">
    <property type="match status" value="1"/>
</dbReference>
<dbReference type="Gene3D" id="1.10.390.10">
    <property type="entry name" value="Neutral Protease Domain 2"/>
    <property type="match status" value="1"/>
</dbReference>
<keyword evidence="3" id="KW-1185">Reference proteome</keyword>
<dbReference type="Proteomes" id="UP000749010">
    <property type="component" value="Unassembled WGS sequence"/>
</dbReference>
<comment type="caution">
    <text evidence="2">The sequence shown here is derived from an EMBL/GenBank/DDBJ whole genome shotgun (WGS) entry which is preliminary data.</text>
</comment>
<dbReference type="Gene3D" id="2.30.42.10">
    <property type="match status" value="1"/>
</dbReference>
<dbReference type="InterPro" id="IPR001478">
    <property type="entry name" value="PDZ"/>
</dbReference>
<dbReference type="InterPro" id="IPR041489">
    <property type="entry name" value="PDZ_6"/>
</dbReference>
<dbReference type="EMBL" id="SPMY01000037">
    <property type="protein sequence ID" value="NMQ28622.1"/>
    <property type="molecule type" value="Genomic_DNA"/>
</dbReference>
<dbReference type="Pfam" id="PF17820">
    <property type="entry name" value="PDZ_6"/>
    <property type="match status" value="1"/>
</dbReference>
<dbReference type="RefSeq" id="WP_169067075.1">
    <property type="nucleotide sequence ID" value="NZ_SPMY01000037.1"/>
</dbReference>
<feature type="domain" description="PDZ" evidence="1">
    <location>
        <begin position="480"/>
        <end position="532"/>
    </location>
</feature>
<dbReference type="InterPro" id="IPR024191">
    <property type="entry name" value="Peptidase_M61"/>
</dbReference>
<organism evidence="2 3">
    <name type="scientific">Candidatus Accumulibacter phosphatis</name>
    <dbReference type="NCBI Taxonomy" id="327160"/>
    <lineage>
        <taxon>Bacteria</taxon>
        <taxon>Pseudomonadati</taxon>
        <taxon>Pseudomonadota</taxon>
        <taxon>Betaproteobacteria</taxon>
        <taxon>Candidatus Accumulibacter</taxon>
    </lineage>
</organism>
<dbReference type="PIRSF" id="PIRSF016493">
    <property type="entry name" value="Glycyl_aminpptds"/>
    <property type="match status" value="1"/>
</dbReference>
<dbReference type="InterPro" id="IPR027268">
    <property type="entry name" value="Peptidase_M4/M1_CTD_sf"/>
</dbReference>
<evidence type="ECO:0000313" key="2">
    <source>
        <dbReference type="EMBL" id="NMQ28622.1"/>
    </source>
</evidence>
<gene>
    <name evidence="2" type="ORF">E4Q23_13190</name>
</gene>
<name>A0ABX1TWG2_9PROT</name>
<dbReference type="SUPFAM" id="SSF55486">
    <property type="entry name" value="Metalloproteases ('zincins'), catalytic domain"/>
    <property type="match status" value="1"/>
</dbReference>
<proteinExistence type="predicted"/>
<reference evidence="2 3" key="1">
    <citation type="submission" date="2019-03" db="EMBL/GenBank/DDBJ databases">
        <title>Metabolic reconstructions from genomes of highly enriched 'Candidatus Accumulibacter' and 'Candidatus Competibacter' bioreactor populations.</title>
        <authorList>
            <person name="Annavajhala M.K."/>
            <person name="Welles L."/>
            <person name="Abbas B."/>
            <person name="Sorokin D."/>
            <person name="Park H."/>
            <person name="Van Loosdrecht M."/>
            <person name="Chandran K."/>
        </authorList>
    </citation>
    <scope>NUCLEOTIDE SEQUENCE [LARGE SCALE GENOMIC DNA]</scope>
    <source>
        <strain evidence="2 3">SBR_S</strain>
    </source>
</reference>
<dbReference type="SMART" id="SM00228">
    <property type="entry name" value="PDZ"/>
    <property type="match status" value="1"/>
</dbReference>